<accession>A0A161K269</accession>
<name>A0A161K269_9ZZZZ</name>
<evidence type="ECO:0000313" key="1">
    <source>
        <dbReference type="EMBL" id="CUS57996.1"/>
    </source>
</evidence>
<gene>
    <name evidence="1" type="ORF">MGWOODY_Hyp481</name>
</gene>
<dbReference type="EMBL" id="CZQD01000053">
    <property type="protein sequence ID" value="CUS57996.1"/>
    <property type="molecule type" value="Genomic_DNA"/>
</dbReference>
<sequence>MKTKAENRASIEITINMLTTRATRGTALKKLVSGTVNKTVR</sequence>
<reference evidence="1" key="1">
    <citation type="submission" date="2015-10" db="EMBL/GenBank/DDBJ databases">
        <authorList>
            <person name="Gilbert D.G."/>
        </authorList>
    </citation>
    <scope>NUCLEOTIDE SEQUENCE</scope>
</reference>
<organism evidence="1">
    <name type="scientific">hydrothermal vent metagenome</name>
    <dbReference type="NCBI Taxonomy" id="652676"/>
    <lineage>
        <taxon>unclassified sequences</taxon>
        <taxon>metagenomes</taxon>
        <taxon>ecological metagenomes</taxon>
    </lineage>
</organism>
<dbReference type="AlphaFoldDB" id="A0A161K269"/>
<proteinExistence type="predicted"/>
<protein>
    <submittedName>
        <fullName evidence="1">Uncharacterized protein</fullName>
    </submittedName>
</protein>